<feature type="domain" description="C2H2-type" evidence="9">
    <location>
        <begin position="830"/>
        <end position="857"/>
    </location>
</feature>
<dbReference type="GO" id="GO:0000978">
    <property type="term" value="F:RNA polymerase II cis-regulatory region sequence-specific DNA binding"/>
    <property type="evidence" value="ECO:0007669"/>
    <property type="project" value="TreeGrafter"/>
</dbReference>
<feature type="compositionally biased region" description="Basic and acidic residues" evidence="8">
    <location>
        <begin position="545"/>
        <end position="567"/>
    </location>
</feature>
<feature type="domain" description="C2H2-type" evidence="9">
    <location>
        <begin position="973"/>
        <end position="1000"/>
    </location>
</feature>
<dbReference type="FunFam" id="3.30.160.60:FF:002343">
    <property type="entry name" value="Zinc finger protein 33A"/>
    <property type="match status" value="1"/>
</dbReference>
<dbReference type="Gene3D" id="3.30.160.60">
    <property type="entry name" value="Classic Zinc Finger"/>
    <property type="match status" value="7"/>
</dbReference>
<dbReference type="InterPro" id="IPR036236">
    <property type="entry name" value="Znf_C2H2_sf"/>
</dbReference>
<protein>
    <submittedName>
        <fullName evidence="10">Uncharacterized protein si:dkeyp-84f3.9</fullName>
    </submittedName>
</protein>
<gene>
    <name evidence="10" type="ORF">XNOV1_A014991</name>
</gene>
<feature type="region of interest" description="Disordered" evidence="8">
    <location>
        <begin position="890"/>
        <end position="913"/>
    </location>
</feature>
<feature type="domain" description="C2H2-type" evidence="9">
    <location>
        <begin position="1002"/>
        <end position="1029"/>
    </location>
</feature>
<keyword evidence="5" id="KW-0238">DNA-binding</keyword>
<proteinExistence type="predicted"/>
<feature type="region of interest" description="Disordered" evidence="8">
    <location>
        <begin position="330"/>
        <end position="480"/>
    </location>
</feature>
<evidence type="ECO:0000256" key="7">
    <source>
        <dbReference type="PROSITE-ProRule" id="PRU00042"/>
    </source>
</evidence>
<evidence type="ECO:0000256" key="6">
    <source>
        <dbReference type="ARBA" id="ARBA00023242"/>
    </source>
</evidence>
<dbReference type="AlphaFoldDB" id="A0AAV1FLE6"/>
<evidence type="ECO:0000256" key="8">
    <source>
        <dbReference type="SAM" id="MobiDB-lite"/>
    </source>
</evidence>
<reference evidence="10" key="1">
    <citation type="submission" date="2023-08" db="EMBL/GenBank/DDBJ databases">
        <authorList>
            <person name="Alioto T."/>
            <person name="Alioto T."/>
            <person name="Gomez Garrido J."/>
        </authorList>
    </citation>
    <scope>NUCLEOTIDE SEQUENCE</scope>
</reference>
<dbReference type="InterPro" id="IPR013087">
    <property type="entry name" value="Znf_C2H2_type"/>
</dbReference>
<dbReference type="GO" id="GO:0001228">
    <property type="term" value="F:DNA-binding transcription activator activity, RNA polymerase II-specific"/>
    <property type="evidence" value="ECO:0007669"/>
    <property type="project" value="TreeGrafter"/>
</dbReference>
<feature type="domain" description="C2H2-type" evidence="9">
    <location>
        <begin position="616"/>
        <end position="643"/>
    </location>
</feature>
<keyword evidence="1" id="KW-0479">Metal-binding</keyword>
<feature type="domain" description="C2H2-type" evidence="9">
    <location>
        <begin position="762"/>
        <end position="780"/>
    </location>
</feature>
<feature type="compositionally biased region" description="Polar residues" evidence="8">
    <location>
        <begin position="447"/>
        <end position="475"/>
    </location>
</feature>
<keyword evidence="2" id="KW-0677">Repeat</keyword>
<keyword evidence="4" id="KW-0862">Zinc</keyword>
<feature type="compositionally biased region" description="Basic and acidic residues" evidence="8">
    <location>
        <begin position="46"/>
        <end position="63"/>
    </location>
</feature>
<dbReference type="GO" id="GO:0008270">
    <property type="term" value="F:zinc ion binding"/>
    <property type="evidence" value="ECO:0007669"/>
    <property type="project" value="UniProtKB-KW"/>
</dbReference>
<feature type="compositionally biased region" description="Polar residues" evidence="8">
    <location>
        <begin position="391"/>
        <end position="404"/>
    </location>
</feature>
<organism evidence="10 11">
    <name type="scientific">Xyrichtys novacula</name>
    <name type="common">Pearly razorfish</name>
    <name type="synonym">Hemipteronotus novacula</name>
    <dbReference type="NCBI Taxonomy" id="13765"/>
    <lineage>
        <taxon>Eukaryota</taxon>
        <taxon>Metazoa</taxon>
        <taxon>Chordata</taxon>
        <taxon>Craniata</taxon>
        <taxon>Vertebrata</taxon>
        <taxon>Euteleostomi</taxon>
        <taxon>Actinopterygii</taxon>
        <taxon>Neopterygii</taxon>
        <taxon>Teleostei</taxon>
        <taxon>Neoteleostei</taxon>
        <taxon>Acanthomorphata</taxon>
        <taxon>Eupercaria</taxon>
        <taxon>Labriformes</taxon>
        <taxon>Labridae</taxon>
        <taxon>Xyrichtys</taxon>
    </lineage>
</organism>
<dbReference type="PANTHER" id="PTHR24393">
    <property type="entry name" value="ZINC FINGER PROTEIN"/>
    <property type="match status" value="1"/>
</dbReference>
<dbReference type="Proteomes" id="UP001178508">
    <property type="component" value="Chromosome 8"/>
</dbReference>
<evidence type="ECO:0000256" key="3">
    <source>
        <dbReference type="ARBA" id="ARBA00022771"/>
    </source>
</evidence>
<keyword evidence="11" id="KW-1185">Reference proteome</keyword>
<evidence type="ECO:0000256" key="1">
    <source>
        <dbReference type="ARBA" id="ARBA00022723"/>
    </source>
</evidence>
<feature type="domain" description="C2H2-type" evidence="9">
    <location>
        <begin position="802"/>
        <end position="829"/>
    </location>
</feature>
<feature type="compositionally biased region" description="Basic residues" evidence="8">
    <location>
        <begin position="145"/>
        <end position="158"/>
    </location>
</feature>
<dbReference type="SUPFAM" id="SSF57667">
    <property type="entry name" value="beta-beta-alpha zinc fingers"/>
    <property type="match status" value="6"/>
</dbReference>
<feature type="compositionally biased region" description="Basic and acidic residues" evidence="8">
    <location>
        <begin position="368"/>
        <end position="385"/>
    </location>
</feature>
<feature type="compositionally biased region" description="Basic residues" evidence="8">
    <location>
        <begin position="901"/>
        <end position="912"/>
    </location>
</feature>
<keyword evidence="6" id="KW-0539">Nucleus</keyword>
<dbReference type="PANTHER" id="PTHR24393:SF34">
    <property type="entry name" value="PR_SET DOMAIN 13"/>
    <property type="match status" value="1"/>
</dbReference>
<feature type="compositionally biased region" description="Polar residues" evidence="8">
    <location>
        <begin position="683"/>
        <end position="693"/>
    </location>
</feature>
<feature type="compositionally biased region" description="Low complexity" evidence="8">
    <location>
        <begin position="435"/>
        <end position="446"/>
    </location>
</feature>
<feature type="domain" description="C2H2-type" evidence="9">
    <location>
        <begin position="1041"/>
        <end position="1068"/>
    </location>
</feature>
<feature type="compositionally biased region" description="Polar residues" evidence="8">
    <location>
        <begin position="25"/>
        <end position="45"/>
    </location>
</feature>
<evidence type="ECO:0000256" key="5">
    <source>
        <dbReference type="ARBA" id="ARBA00023125"/>
    </source>
</evidence>
<dbReference type="SMART" id="SM00355">
    <property type="entry name" value="ZnF_C2H2"/>
    <property type="match status" value="12"/>
</dbReference>
<feature type="domain" description="C2H2-type" evidence="9">
    <location>
        <begin position="706"/>
        <end position="733"/>
    </location>
</feature>
<dbReference type="GO" id="GO:0005634">
    <property type="term" value="C:nucleus"/>
    <property type="evidence" value="ECO:0007669"/>
    <property type="project" value="TreeGrafter"/>
</dbReference>
<keyword evidence="3 7" id="KW-0863">Zinc-finger</keyword>
<evidence type="ECO:0000256" key="4">
    <source>
        <dbReference type="ARBA" id="ARBA00022833"/>
    </source>
</evidence>
<name>A0AAV1FLE6_XYRNO</name>
<dbReference type="Pfam" id="PF00096">
    <property type="entry name" value="zf-C2H2"/>
    <property type="match status" value="4"/>
</dbReference>
<dbReference type="EMBL" id="OY660871">
    <property type="protein sequence ID" value="CAJ1061604.1"/>
    <property type="molecule type" value="Genomic_DNA"/>
</dbReference>
<feature type="compositionally biased region" description="Basic and acidic residues" evidence="8">
    <location>
        <begin position="273"/>
        <end position="292"/>
    </location>
</feature>
<feature type="compositionally biased region" description="Polar residues" evidence="8">
    <location>
        <begin position="123"/>
        <end position="140"/>
    </location>
</feature>
<feature type="domain" description="C2H2-type" evidence="9">
    <location>
        <begin position="734"/>
        <end position="761"/>
    </location>
</feature>
<dbReference type="FunFam" id="3.30.160.60:FF:000176">
    <property type="entry name" value="zinc finger protein 70"/>
    <property type="match status" value="1"/>
</dbReference>
<feature type="region of interest" description="Disordered" evidence="8">
    <location>
        <begin position="1"/>
        <end position="169"/>
    </location>
</feature>
<evidence type="ECO:0000259" key="9">
    <source>
        <dbReference type="PROSITE" id="PS50157"/>
    </source>
</evidence>
<dbReference type="FunFam" id="3.30.160.60:FF:000096">
    <property type="entry name" value="Zinc finger and BTB domain-containing protein 18 isoform 1"/>
    <property type="match status" value="1"/>
</dbReference>
<accession>A0AAV1FLE6</accession>
<feature type="region of interest" description="Disordered" evidence="8">
    <location>
        <begin position="669"/>
        <end position="701"/>
    </location>
</feature>
<sequence>MDTQRQVLTLSHADPDMGSKMSFGRGSSDQSAVSELTPVTSQPRNSVHDPPDCKQISEDKSCGEEDLTSCRQEEMKVKGLNESAPESHSSGHSESDGLLDPETVGSVKSDGIEHTMPEVGMEANTQMTSADVCSSTTDSPGQPVKARRKRGRPRKIRHMQNVNQNSGAPAVFDAVQHKEISTTIPLPTLFENHTSGDVPNLAEGPLLSNLAHNEEAGPQTVPECKVEDGVLVLPKRGRGRPKKGQSEGVSPKAAAVKRPRVNKVSGPGRVLRSRGEKHPSTPDGETKSDIKVDPMQTAKILIESSDTFNFQDIKRRGAELADQQIPAKVSRLDVSQEVSAVLSNDTCCREKRETDKQVELNTETPETDTDRKGSQGSPKPDKEQQAELEESVSSQRNLQPSSMQLAEPEVIPSESPRRKNSPSPVHNDKIKPSSDESGSQISQSNSMLESTENTNLQNSGPSSAEVITSVRQSPKTVRDLPEVKAENMEIELNSVAQSNTTKSIQYAAFPPVQSENPNSHRNFMRRKKGAKRRRRVSNVFIPRVDPAEVHEGSGEAQPKADPEKMEGQEVPNNVTNFTYIKRGGKTLLKCGYCGQTCKFLSQLIIHQRIHTGERPFKCPECGRGFSKNSNLNLHLKVHQKNDSYQKCQICNGRILTSEYAAHMSSHANVLDQDPEINKPEVPSTETNHDNSPGLQGPVPKEKRGDKVCEYCGKTFPFQSALIRHVRVHTGEKPFKCDICGKAFGQSYFLRVHELTHWSVKRYNCTRCEKSFSHYSNAKNHTCVEDRGNDCQPNRRGKPSLTYTCHICKNVFDHLQEFNSHMKAHSGAELYRCLHCDKLFGLLSEYNAHRSQCRGERSTSSSAIKEEETLTLIQYAVPTGRFSLGQNISSSHVAANGETQRKPPKTSRKKANLKKPFQSTVIPAHHIPHFVSKLNKLDNRSDPRKYLCPSCGRLFRHMGRLRAHMLTHAPAKSYTCACCGKTLANWRKLWHHQRIHRQRHGRFTCPQCGQGFRFVELYKQHMSQHPEYRWVQVRTRKVSLPYQCEQCRCSFRTLDLLFSHQLCHSSVQDMHKISDYDFSMDDHTIQLNRKMLNPPLNNHMAALHTGSEHSYSPLTTSSKFLDPTIQQPSRVNMVSFVHNQGAASSKTPQPRENNCDRMVENTLRKPITPLRTVKRCRTQGVSTSSEGSSEGLKCAVCGNAYPAISDLYQHYLQHARCQV</sequence>
<evidence type="ECO:0000256" key="2">
    <source>
        <dbReference type="ARBA" id="ARBA00022737"/>
    </source>
</evidence>
<feature type="domain" description="C2H2-type" evidence="9">
    <location>
        <begin position="945"/>
        <end position="972"/>
    </location>
</feature>
<feature type="region of interest" description="Disordered" evidence="8">
    <location>
        <begin position="545"/>
        <end position="569"/>
    </location>
</feature>
<dbReference type="PROSITE" id="PS50157">
    <property type="entry name" value="ZINC_FINGER_C2H2_2"/>
    <property type="match status" value="11"/>
</dbReference>
<feature type="domain" description="C2H2-type" evidence="9">
    <location>
        <begin position="588"/>
        <end position="615"/>
    </location>
</feature>
<evidence type="ECO:0000313" key="10">
    <source>
        <dbReference type="EMBL" id="CAJ1061604.1"/>
    </source>
</evidence>
<feature type="compositionally biased region" description="Basic and acidic residues" evidence="8">
    <location>
        <begin position="347"/>
        <end position="358"/>
    </location>
</feature>
<evidence type="ECO:0000313" key="11">
    <source>
        <dbReference type="Proteomes" id="UP001178508"/>
    </source>
</evidence>
<dbReference type="PROSITE" id="PS00028">
    <property type="entry name" value="ZINC_FINGER_C2H2_1"/>
    <property type="match status" value="10"/>
</dbReference>
<feature type="compositionally biased region" description="Polar residues" evidence="8">
    <location>
        <begin position="336"/>
        <end position="346"/>
    </location>
</feature>
<feature type="region of interest" description="Disordered" evidence="8">
    <location>
        <begin position="232"/>
        <end position="294"/>
    </location>
</feature>